<dbReference type="Proteomes" id="UP000006732">
    <property type="component" value="Chromosome"/>
</dbReference>
<name>A1AMU9_PELPD</name>
<dbReference type="Pfam" id="PF13557">
    <property type="entry name" value="Phenol_MetA_deg"/>
    <property type="match status" value="1"/>
</dbReference>
<dbReference type="AlphaFoldDB" id="A1AMU9"/>
<dbReference type="InterPro" id="IPR011250">
    <property type="entry name" value="OMP/PagP_B-barrel"/>
</dbReference>
<dbReference type="KEGG" id="ppd:Ppro_1044"/>
<keyword evidence="2" id="KW-1185">Reference proteome</keyword>
<dbReference type="SUPFAM" id="SSF56925">
    <property type="entry name" value="OMPA-like"/>
    <property type="match status" value="1"/>
</dbReference>
<dbReference type="eggNOG" id="COG4313">
    <property type="taxonomic scope" value="Bacteria"/>
</dbReference>
<dbReference type="EMBL" id="CP000482">
    <property type="protein sequence ID" value="ABK98669.1"/>
    <property type="molecule type" value="Genomic_DNA"/>
</dbReference>
<evidence type="ECO:0000313" key="1">
    <source>
        <dbReference type="EMBL" id="ABK98669.1"/>
    </source>
</evidence>
<dbReference type="InterPro" id="IPR025737">
    <property type="entry name" value="FApF"/>
</dbReference>
<dbReference type="STRING" id="338966.Ppro_1044"/>
<reference evidence="1 2" key="1">
    <citation type="submission" date="2006-10" db="EMBL/GenBank/DDBJ databases">
        <title>Complete sequence of chromosome of Pelobacter propionicus DSM 2379.</title>
        <authorList>
            <consortium name="US DOE Joint Genome Institute"/>
            <person name="Copeland A."/>
            <person name="Lucas S."/>
            <person name="Lapidus A."/>
            <person name="Barry K."/>
            <person name="Detter J.C."/>
            <person name="Glavina del Rio T."/>
            <person name="Hammon N."/>
            <person name="Israni S."/>
            <person name="Dalin E."/>
            <person name="Tice H."/>
            <person name="Pitluck S."/>
            <person name="Saunders E."/>
            <person name="Brettin T."/>
            <person name="Bruce D."/>
            <person name="Han C."/>
            <person name="Tapia R."/>
            <person name="Schmutz J."/>
            <person name="Larimer F."/>
            <person name="Land M."/>
            <person name="Hauser L."/>
            <person name="Kyrpides N."/>
            <person name="Kim E."/>
            <person name="Lovley D."/>
            <person name="Richardson P."/>
        </authorList>
    </citation>
    <scope>NUCLEOTIDE SEQUENCE [LARGE SCALE GENOMIC DNA]</scope>
    <source>
        <strain evidence="2">DSM 2379 / NBRC 103807 / OttBd1</strain>
    </source>
</reference>
<dbReference type="OrthoDB" id="5387106at2"/>
<evidence type="ECO:0000313" key="2">
    <source>
        <dbReference type="Proteomes" id="UP000006732"/>
    </source>
</evidence>
<accession>A1AMU9</accession>
<protein>
    <submittedName>
        <fullName evidence="1">Uncharacterized protein</fullName>
    </submittedName>
</protein>
<dbReference type="HOGENOM" id="CLU_942855_0_0_7"/>
<sequence length="350" mass="39041">MMKRKGLFPLSRERPSPVIRRLSDRPVSITAGQPVSISIPSRRHTTHHGGSSMRFILKKFSLGIAVVSLSAICLSAATKMAEAGGIPYVVIAPHEYQLPVGDDIPENGQTLLLSYNFFRDDSQGFKGKDTNGHSSVRNTVATVNKLAHIFKIDGIDNVGFLWEAVAGYANATMKDDNSVSGMLDPQTGLVVWTKPTKNWVTCLEYWMHIPFGDNELSAHSWDHDFTFMTNYVLGNFTFDGDVGYKVRGDYKHGGEHRKQKDTVFANLVFAYKFMNQVEPFVKLDYQSTGNSTDKDTGDIVVHSNNELAYGVGNQFQITKRLSFAAWYEQGITGKNTTKTKAGMFRAIWSF</sequence>
<gene>
    <name evidence="1" type="ordered locus">Ppro_1044</name>
</gene>
<proteinExistence type="predicted"/>
<organism evidence="1 2">
    <name type="scientific">Pelobacter propionicus (strain DSM 2379 / NBRC 103807 / OttBd1)</name>
    <dbReference type="NCBI Taxonomy" id="338966"/>
    <lineage>
        <taxon>Bacteria</taxon>
        <taxon>Pseudomonadati</taxon>
        <taxon>Thermodesulfobacteriota</taxon>
        <taxon>Desulfuromonadia</taxon>
        <taxon>Desulfuromonadales</taxon>
        <taxon>Desulfuromonadaceae</taxon>
        <taxon>Pelobacter</taxon>
    </lineage>
</organism>